<evidence type="ECO:0000256" key="4">
    <source>
        <dbReference type="ARBA" id="ARBA00012438"/>
    </source>
</evidence>
<dbReference type="InterPro" id="IPR003594">
    <property type="entry name" value="HATPase_dom"/>
</dbReference>
<keyword evidence="11" id="KW-0408">Iron</keyword>
<dbReference type="OrthoDB" id="144293at2"/>
<feature type="transmembrane region" description="Helical" evidence="16">
    <location>
        <begin position="139"/>
        <end position="162"/>
    </location>
</feature>
<feature type="transmembrane region" description="Helical" evidence="16">
    <location>
        <begin position="75"/>
        <end position="108"/>
    </location>
</feature>
<keyword evidence="16" id="KW-0472">Membrane</keyword>
<dbReference type="InterPro" id="IPR017205">
    <property type="entry name" value="Sig_transdc_His_kinase_ChrS"/>
</dbReference>
<protein>
    <recommendedName>
        <fullName evidence="5">Oxygen sensor histidine kinase NreB</fullName>
        <ecNumber evidence="4">2.7.13.3</ecNumber>
    </recommendedName>
    <alternativeName>
        <fullName evidence="15">Nitrogen regulation protein B</fullName>
    </alternativeName>
</protein>
<comment type="function">
    <text evidence="14">Member of the two-component regulatory system NreB/NreC involved in the control of dissimilatory nitrate/nitrite reduction in response to oxygen. NreB functions as a direct oxygen sensor histidine kinase which is autophosphorylated, in the absence of oxygen, probably at the conserved histidine residue, and transfers its phosphate group probably to a conserved aspartate residue of NreC. NreB/NreC activates the expression of the nitrate (narGHJI) and nitrite (nir) reductase operons, as well as the putative nitrate transporter gene narT.</text>
</comment>
<evidence type="ECO:0000256" key="10">
    <source>
        <dbReference type="ARBA" id="ARBA00022777"/>
    </source>
</evidence>
<dbReference type="Pfam" id="PF02518">
    <property type="entry name" value="HATPase_c"/>
    <property type="match status" value="1"/>
</dbReference>
<evidence type="ECO:0000256" key="11">
    <source>
        <dbReference type="ARBA" id="ARBA00023004"/>
    </source>
</evidence>
<evidence type="ECO:0000256" key="7">
    <source>
        <dbReference type="ARBA" id="ARBA00022490"/>
    </source>
</evidence>
<evidence type="ECO:0000256" key="12">
    <source>
        <dbReference type="ARBA" id="ARBA00023012"/>
    </source>
</evidence>
<dbReference type="AlphaFoldDB" id="A0A2U1TB88"/>
<organism evidence="18 19">
    <name type="scientific">Mycetocola zhujimingii</name>
    <dbReference type="NCBI Taxonomy" id="2079792"/>
    <lineage>
        <taxon>Bacteria</taxon>
        <taxon>Bacillati</taxon>
        <taxon>Actinomycetota</taxon>
        <taxon>Actinomycetes</taxon>
        <taxon>Micrococcales</taxon>
        <taxon>Microbacteriaceae</taxon>
        <taxon>Mycetocola</taxon>
    </lineage>
</organism>
<name>A0A2U1TB88_9MICO</name>
<dbReference type="InterPro" id="IPR004358">
    <property type="entry name" value="Sig_transdc_His_kin-like_C"/>
</dbReference>
<keyword evidence="12" id="KW-0902">Two-component regulatory system</keyword>
<feature type="transmembrane region" description="Helical" evidence="16">
    <location>
        <begin position="12"/>
        <end position="30"/>
    </location>
</feature>
<dbReference type="CDD" id="cd16917">
    <property type="entry name" value="HATPase_UhpB-NarQ-NarX-like"/>
    <property type="match status" value="1"/>
</dbReference>
<evidence type="ECO:0000256" key="9">
    <source>
        <dbReference type="ARBA" id="ARBA00022723"/>
    </source>
</evidence>
<feature type="domain" description="Histidine kinase" evidence="17">
    <location>
        <begin position="198"/>
        <end position="401"/>
    </location>
</feature>
<gene>
    <name evidence="18" type="ORF">DF223_10935</name>
</gene>
<dbReference type="InterPro" id="IPR036890">
    <property type="entry name" value="HATPase_C_sf"/>
</dbReference>
<evidence type="ECO:0000313" key="19">
    <source>
        <dbReference type="Proteomes" id="UP000244962"/>
    </source>
</evidence>
<dbReference type="EMBL" id="QEFB01000013">
    <property type="protein sequence ID" value="PWC06136.1"/>
    <property type="molecule type" value="Genomic_DNA"/>
</dbReference>
<evidence type="ECO:0000256" key="16">
    <source>
        <dbReference type="SAM" id="Phobius"/>
    </source>
</evidence>
<dbReference type="InterPro" id="IPR011712">
    <property type="entry name" value="Sig_transdc_His_kin_sub3_dim/P"/>
</dbReference>
<keyword evidence="6" id="KW-0004">4Fe-4S</keyword>
<feature type="transmembrane region" description="Helical" evidence="16">
    <location>
        <begin position="115"/>
        <end position="133"/>
    </location>
</feature>
<keyword evidence="8" id="KW-0808">Transferase</keyword>
<keyword evidence="16" id="KW-0812">Transmembrane</keyword>
<evidence type="ECO:0000259" key="17">
    <source>
        <dbReference type="PROSITE" id="PS50109"/>
    </source>
</evidence>
<evidence type="ECO:0000256" key="13">
    <source>
        <dbReference type="ARBA" id="ARBA00023014"/>
    </source>
</evidence>
<feature type="transmembrane region" description="Helical" evidence="16">
    <location>
        <begin position="42"/>
        <end position="63"/>
    </location>
</feature>
<dbReference type="PANTHER" id="PTHR24421">
    <property type="entry name" value="NITRATE/NITRITE SENSOR PROTEIN NARX-RELATED"/>
    <property type="match status" value="1"/>
</dbReference>
<keyword evidence="19" id="KW-1185">Reference proteome</keyword>
<comment type="catalytic activity">
    <reaction evidence="1">
        <text>ATP + protein L-histidine = ADP + protein N-phospho-L-histidine.</text>
        <dbReference type="EC" id="2.7.13.3"/>
    </reaction>
</comment>
<dbReference type="PROSITE" id="PS50109">
    <property type="entry name" value="HIS_KIN"/>
    <property type="match status" value="1"/>
</dbReference>
<dbReference type="Proteomes" id="UP000244962">
    <property type="component" value="Unassembled WGS sequence"/>
</dbReference>
<evidence type="ECO:0000256" key="6">
    <source>
        <dbReference type="ARBA" id="ARBA00022485"/>
    </source>
</evidence>
<keyword evidence="9" id="KW-0479">Metal-binding</keyword>
<dbReference type="PIRSF" id="PIRSF037434">
    <property type="entry name" value="STHK_ChrS"/>
    <property type="match status" value="1"/>
</dbReference>
<evidence type="ECO:0000256" key="3">
    <source>
        <dbReference type="ARBA" id="ARBA00004496"/>
    </source>
</evidence>
<dbReference type="PANTHER" id="PTHR24421:SF62">
    <property type="entry name" value="SENSORY TRANSDUCTION HISTIDINE KINASE"/>
    <property type="match status" value="1"/>
</dbReference>
<dbReference type="GO" id="GO:0016020">
    <property type="term" value="C:membrane"/>
    <property type="evidence" value="ECO:0007669"/>
    <property type="project" value="InterPro"/>
</dbReference>
<keyword evidence="16" id="KW-1133">Transmembrane helix</keyword>
<dbReference type="GO" id="GO:0046872">
    <property type="term" value="F:metal ion binding"/>
    <property type="evidence" value="ECO:0007669"/>
    <property type="project" value="UniProtKB-KW"/>
</dbReference>
<sequence>MNHSALTPVFAVLRWSLHSLLIALIVVVIVRSVIAESPMTGLIHGLAVLMLATYLGGALVAHLKPEFVASSRWVPVLWVTLLTGVWAALLSVTPDAAFIVFPLFFLYLQVLPPKVAVTVVAATTGVTILALGLDSGLSIGGVIGPLIGAGVALTIGFGYRALYREAEERQQLITELLETRGELAIAERSAGMLAERERLAREIHDTVAQSLSSIQLLLHAAERLDAERPGLKQLRLARETAADSLVDTRRIIRELTPPALDDRTLPAALKRLAASTEQTLRAGGAGTAVNFSVEGDAVPLPMTVDATLLRIAQGAIANVARHARATRADLTLTYQSDGVSLDVVDDGRGFDPELAASAAADDGSFGLTAIRQRVDALGGVLSIESRPGEGTALAVTLPILQSSSAIPSESQPKVST</sequence>
<reference evidence="19" key="1">
    <citation type="submission" date="2018-04" db="EMBL/GenBank/DDBJ databases">
        <authorList>
            <person name="Liu S."/>
            <person name="Wang Z."/>
            <person name="Li J."/>
        </authorList>
    </citation>
    <scope>NUCLEOTIDE SEQUENCE [LARGE SCALE GENOMIC DNA]</scope>
    <source>
        <strain evidence="19">622</strain>
    </source>
</reference>
<evidence type="ECO:0000256" key="5">
    <source>
        <dbReference type="ARBA" id="ARBA00017322"/>
    </source>
</evidence>
<dbReference type="EC" id="2.7.13.3" evidence="4"/>
<comment type="caution">
    <text evidence="18">The sequence shown here is derived from an EMBL/GenBank/DDBJ whole genome shotgun (WGS) entry which is preliminary data.</text>
</comment>
<evidence type="ECO:0000256" key="8">
    <source>
        <dbReference type="ARBA" id="ARBA00022679"/>
    </source>
</evidence>
<evidence type="ECO:0000256" key="1">
    <source>
        <dbReference type="ARBA" id="ARBA00000085"/>
    </source>
</evidence>
<dbReference type="SUPFAM" id="SSF55874">
    <property type="entry name" value="ATPase domain of HSP90 chaperone/DNA topoisomerase II/histidine kinase"/>
    <property type="match status" value="1"/>
</dbReference>
<dbReference type="PRINTS" id="PR00344">
    <property type="entry name" value="BCTRLSENSOR"/>
</dbReference>
<proteinExistence type="predicted"/>
<keyword evidence="13" id="KW-0411">Iron-sulfur</keyword>
<dbReference type="GO" id="GO:0000155">
    <property type="term" value="F:phosphorelay sensor kinase activity"/>
    <property type="evidence" value="ECO:0007669"/>
    <property type="project" value="InterPro"/>
</dbReference>
<evidence type="ECO:0000313" key="18">
    <source>
        <dbReference type="EMBL" id="PWC06136.1"/>
    </source>
</evidence>
<dbReference type="GO" id="GO:0051539">
    <property type="term" value="F:4 iron, 4 sulfur cluster binding"/>
    <property type="evidence" value="ECO:0007669"/>
    <property type="project" value="UniProtKB-KW"/>
</dbReference>
<dbReference type="GO" id="GO:0005737">
    <property type="term" value="C:cytoplasm"/>
    <property type="evidence" value="ECO:0007669"/>
    <property type="project" value="UniProtKB-SubCell"/>
</dbReference>
<dbReference type="Pfam" id="PF07730">
    <property type="entry name" value="HisKA_3"/>
    <property type="match status" value="1"/>
</dbReference>
<comment type="subcellular location">
    <subcellularLocation>
        <location evidence="3">Cytoplasm</location>
    </subcellularLocation>
</comment>
<dbReference type="Gene3D" id="3.30.565.10">
    <property type="entry name" value="Histidine kinase-like ATPase, C-terminal domain"/>
    <property type="match status" value="1"/>
</dbReference>
<dbReference type="InterPro" id="IPR050482">
    <property type="entry name" value="Sensor_HK_TwoCompSys"/>
</dbReference>
<evidence type="ECO:0000256" key="14">
    <source>
        <dbReference type="ARBA" id="ARBA00024827"/>
    </source>
</evidence>
<evidence type="ECO:0000256" key="2">
    <source>
        <dbReference type="ARBA" id="ARBA00001966"/>
    </source>
</evidence>
<dbReference type="InterPro" id="IPR005467">
    <property type="entry name" value="His_kinase_dom"/>
</dbReference>
<comment type="cofactor">
    <cofactor evidence="2">
        <name>[4Fe-4S] cluster</name>
        <dbReference type="ChEBI" id="CHEBI:49883"/>
    </cofactor>
</comment>
<dbReference type="GO" id="GO:0046983">
    <property type="term" value="F:protein dimerization activity"/>
    <property type="evidence" value="ECO:0007669"/>
    <property type="project" value="InterPro"/>
</dbReference>
<dbReference type="KEGG" id="myl:C3E77_12530"/>
<accession>A0A2U1TB88</accession>
<dbReference type="RefSeq" id="WP_108391950.1">
    <property type="nucleotide sequence ID" value="NZ_CP026949.1"/>
</dbReference>
<keyword evidence="10 18" id="KW-0418">Kinase</keyword>
<keyword evidence="7" id="KW-0963">Cytoplasm</keyword>
<dbReference type="Gene3D" id="1.20.5.1930">
    <property type="match status" value="1"/>
</dbReference>
<evidence type="ECO:0000256" key="15">
    <source>
        <dbReference type="ARBA" id="ARBA00030800"/>
    </source>
</evidence>